<dbReference type="InterPro" id="IPR013078">
    <property type="entry name" value="His_Pase_superF_clade-1"/>
</dbReference>
<dbReference type="Pfam" id="PF00300">
    <property type="entry name" value="His_Phos_1"/>
    <property type="match status" value="1"/>
</dbReference>
<name>A0ABN9AGH1_9NEOB</name>
<proteinExistence type="inferred from homology"/>
<evidence type="ECO:0000256" key="5">
    <source>
        <dbReference type="RuleBase" id="RU004511"/>
    </source>
</evidence>
<evidence type="ECO:0000256" key="3">
    <source>
        <dbReference type="ARBA" id="ARBA00023152"/>
    </source>
</evidence>
<evidence type="ECO:0000313" key="8">
    <source>
        <dbReference type="Proteomes" id="UP001162483"/>
    </source>
</evidence>
<dbReference type="Gene3D" id="3.40.50.1240">
    <property type="entry name" value="Phosphoglycerate mutase-like"/>
    <property type="match status" value="1"/>
</dbReference>
<feature type="compositionally biased region" description="Basic and acidic residues" evidence="6">
    <location>
        <begin position="87"/>
        <end position="149"/>
    </location>
</feature>
<comment type="catalytic activity">
    <reaction evidence="5">
        <text>(2R)-2-phosphoglycerate = (2R)-3-phosphoglycerate</text>
        <dbReference type="Rhea" id="RHEA:15901"/>
        <dbReference type="ChEBI" id="CHEBI:58272"/>
        <dbReference type="ChEBI" id="CHEBI:58289"/>
        <dbReference type="EC" id="5.4.2.11"/>
    </reaction>
</comment>
<dbReference type="SUPFAM" id="SSF53254">
    <property type="entry name" value="Phosphoglycerate mutase-like"/>
    <property type="match status" value="1"/>
</dbReference>
<organism evidence="7 8">
    <name type="scientific">Staurois parvus</name>
    <dbReference type="NCBI Taxonomy" id="386267"/>
    <lineage>
        <taxon>Eukaryota</taxon>
        <taxon>Metazoa</taxon>
        <taxon>Chordata</taxon>
        <taxon>Craniata</taxon>
        <taxon>Vertebrata</taxon>
        <taxon>Euteleostomi</taxon>
        <taxon>Amphibia</taxon>
        <taxon>Batrachia</taxon>
        <taxon>Anura</taxon>
        <taxon>Neobatrachia</taxon>
        <taxon>Ranoidea</taxon>
        <taxon>Ranidae</taxon>
        <taxon>Staurois</taxon>
    </lineage>
</organism>
<dbReference type="InterPro" id="IPR001345">
    <property type="entry name" value="PG/BPGM_mutase_AS"/>
</dbReference>
<comment type="similarity">
    <text evidence="2 5">Belongs to the phosphoglycerate mutase family. BPG-dependent PGAM subfamily.</text>
</comment>
<comment type="caution">
    <text evidence="7">The sequence shown here is derived from an EMBL/GenBank/DDBJ whole genome shotgun (WGS) entry which is preliminary data.</text>
</comment>
<dbReference type="PANTHER" id="PTHR11931">
    <property type="entry name" value="PHOSPHOGLYCERATE MUTASE"/>
    <property type="match status" value="1"/>
</dbReference>
<evidence type="ECO:0000256" key="6">
    <source>
        <dbReference type="SAM" id="MobiDB-lite"/>
    </source>
</evidence>
<comment type="catalytic activity">
    <reaction evidence="1 5">
        <text>(2R)-3-phospho-glyceroyl phosphate = (2R)-2,3-bisphosphoglycerate + H(+)</text>
        <dbReference type="Rhea" id="RHEA:17765"/>
        <dbReference type="ChEBI" id="CHEBI:15378"/>
        <dbReference type="ChEBI" id="CHEBI:57604"/>
        <dbReference type="ChEBI" id="CHEBI:58248"/>
        <dbReference type="EC" id="5.4.2.4"/>
    </reaction>
</comment>
<dbReference type="SMART" id="SM00855">
    <property type="entry name" value="PGAM"/>
    <property type="match status" value="1"/>
</dbReference>
<keyword evidence="8" id="KW-1185">Reference proteome</keyword>
<dbReference type="InterPro" id="IPR005952">
    <property type="entry name" value="Phosphogly_mut1"/>
</dbReference>
<dbReference type="EC" id="5.4.2.11" evidence="5"/>
<gene>
    <name evidence="7" type="ORF">SPARVUS_LOCUS360196</name>
</gene>
<dbReference type="EMBL" id="CATNWA010000127">
    <property type="protein sequence ID" value="CAI9533365.1"/>
    <property type="molecule type" value="Genomic_DNA"/>
</dbReference>
<dbReference type="CDD" id="cd07067">
    <property type="entry name" value="HP_PGM_like"/>
    <property type="match status" value="1"/>
</dbReference>
<accession>A0ABN9AGH1</accession>
<evidence type="ECO:0000256" key="2">
    <source>
        <dbReference type="ARBA" id="ARBA00006717"/>
    </source>
</evidence>
<dbReference type="PROSITE" id="PS00175">
    <property type="entry name" value="PG_MUTASE"/>
    <property type="match status" value="1"/>
</dbReference>
<dbReference type="NCBIfam" id="TIGR01258">
    <property type="entry name" value="pgm_1"/>
    <property type="match status" value="1"/>
</dbReference>
<evidence type="ECO:0000256" key="1">
    <source>
        <dbReference type="ARBA" id="ARBA00000505"/>
    </source>
</evidence>
<reference evidence="7" key="1">
    <citation type="submission" date="2023-05" db="EMBL/GenBank/DDBJ databases">
        <authorList>
            <person name="Stuckert A."/>
        </authorList>
    </citation>
    <scope>NUCLEOTIDE SEQUENCE</scope>
</reference>
<keyword evidence="4 5" id="KW-0413">Isomerase</keyword>
<protein>
    <recommendedName>
        <fullName evidence="5">Phosphoglycerate mutase</fullName>
        <ecNumber evidence="5">5.4.2.11</ecNumber>
        <ecNumber evidence="5">5.4.2.4</ecNumber>
    </recommendedName>
</protein>
<keyword evidence="3 5" id="KW-0324">Glycolysis</keyword>
<feature type="region of interest" description="Disordered" evidence="6">
    <location>
        <begin position="83"/>
        <end position="179"/>
    </location>
</feature>
<dbReference type="InterPro" id="IPR029033">
    <property type="entry name" value="His_PPase_superfam"/>
</dbReference>
<feature type="compositionally biased region" description="Basic and acidic residues" evidence="6">
    <location>
        <begin position="156"/>
        <end position="172"/>
    </location>
</feature>
<dbReference type="EC" id="5.4.2.4" evidence="5"/>
<dbReference type="Proteomes" id="UP001162483">
    <property type="component" value="Unassembled WGS sequence"/>
</dbReference>
<evidence type="ECO:0000256" key="4">
    <source>
        <dbReference type="ARBA" id="ARBA00023235"/>
    </source>
</evidence>
<sequence length="179" mass="20755">MRGARCLLQCDIPVRREEMAAYKIVLIRHGESTWNQENRFCGWFDADLSDTGMEEAKRGGQALRGYQFDICYTSVLKRAIRNPMAGDGRHRPDVDAGHQDLEAEREALRRADRPEQGRRRAAKHGEEGSPLQRPDRRPAPELRKPEGHHCQSPAILERRDRSEDQRREEGPHCRPWQQP</sequence>
<evidence type="ECO:0000313" key="7">
    <source>
        <dbReference type="EMBL" id="CAI9533365.1"/>
    </source>
</evidence>